<evidence type="ECO:0000313" key="6">
    <source>
        <dbReference type="EMBL" id="TDG42878.1"/>
    </source>
</evidence>
<keyword evidence="2" id="KW-0963">Cytoplasm</keyword>
<protein>
    <recommendedName>
        <fullName evidence="5">CAP-Gly domain-containing protein</fullName>
    </recommendedName>
</protein>
<dbReference type="SUPFAM" id="SSF74924">
    <property type="entry name" value="Cap-Gly domain"/>
    <property type="match status" value="1"/>
</dbReference>
<dbReference type="SMART" id="SM01052">
    <property type="entry name" value="CAP_GLY"/>
    <property type="match status" value="1"/>
</dbReference>
<evidence type="ECO:0000256" key="2">
    <source>
        <dbReference type="ARBA" id="ARBA00022490"/>
    </source>
</evidence>
<dbReference type="GO" id="GO:0043014">
    <property type="term" value="F:alpha-tubulin binding"/>
    <property type="evidence" value="ECO:0007669"/>
    <property type="project" value="InterPro"/>
</dbReference>
<feature type="domain" description="CAP-Gly" evidence="5">
    <location>
        <begin position="184"/>
        <end position="226"/>
    </location>
</feature>
<dbReference type="InterPro" id="IPR045172">
    <property type="entry name" value="TBCB_Ubl"/>
</dbReference>
<dbReference type="CDD" id="cd01789">
    <property type="entry name" value="Ubl_TBCB"/>
    <property type="match status" value="1"/>
</dbReference>
<dbReference type="GO" id="GO:0031122">
    <property type="term" value="P:cytoplasmic microtubule organization"/>
    <property type="evidence" value="ECO:0007669"/>
    <property type="project" value="TreeGrafter"/>
</dbReference>
<dbReference type="PANTHER" id="PTHR18916:SF85">
    <property type="entry name" value="TUBULIN-FOLDING COFACTOR B"/>
    <property type="match status" value="1"/>
</dbReference>
<evidence type="ECO:0000259" key="5">
    <source>
        <dbReference type="PROSITE" id="PS50245"/>
    </source>
</evidence>
<evidence type="ECO:0000313" key="7">
    <source>
        <dbReference type="Proteomes" id="UP000295192"/>
    </source>
</evidence>
<evidence type="ECO:0000256" key="3">
    <source>
        <dbReference type="ARBA" id="ARBA00023186"/>
    </source>
</evidence>
<dbReference type="AlphaFoldDB" id="A0A484B2B9"/>
<dbReference type="PROSITE" id="PS50245">
    <property type="entry name" value="CAP_GLY_2"/>
    <property type="match status" value="1"/>
</dbReference>
<dbReference type="OMA" id="DQYEQRT"/>
<dbReference type="Gene3D" id="3.10.20.90">
    <property type="entry name" value="Phosphatidylinositol 3-kinase Catalytic Subunit, Chain A, domain 1"/>
    <property type="match status" value="1"/>
</dbReference>
<name>A0A484B2B9_DRONA</name>
<organism evidence="6 7">
    <name type="scientific">Drosophila navojoa</name>
    <name type="common">Fruit fly</name>
    <dbReference type="NCBI Taxonomy" id="7232"/>
    <lineage>
        <taxon>Eukaryota</taxon>
        <taxon>Metazoa</taxon>
        <taxon>Ecdysozoa</taxon>
        <taxon>Arthropoda</taxon>
        <taxon>Hexapoda</taxon>
        <taxon>Insecta</taxon>
        <taxon>Pterygota</taxon>
        <taxon>Neoptera</taxon>
        <taxon>Endopterygota</taxon>
        <taxon>Diptera</taxon>
        <taxon>Brachycera</taxon>
        <taxon>Muscomorpha</taxon>
        <taxon>Ephydroidea</taxon>
        <taxon>Drosophilidae</taxon>
        <taxon>Drosophila</taxon>
    </lineage>
</organism>
<comment type="subcellular location">
    <subcellularLocation>
        <location evidence="1">Cytoplasm</location>
    </subcellularLocation>
</comment>
<dbReference type="Pfam" id="PF01302">
    <property type="entry name" value="CAP_GLY"/>
    <property type="match status" value="1"/>
</dbReference>
<accession>A0A484B2B9</accession>
<dbReference type="Gene3D" id="2.30.30.190">
    <property type="entry name" value="CAP Gly-rich-like domain"/>
    <property type="match status" value="1"/>
</dbReference>
<keyword evidence="7" id="KW-1185">Reference proteome</keyword>
<reference evidence="6 7" key="1">
    <citation type="journal article" date="2019" name="J. Hered.">
        <title>An Improved Genome Assembly for Drosophila navojoa, the Basal Species in the mojavensis Cluster.</title>
        <authorList>
            <person name="Vanderlinde T."/>
            <person name="Dupim E.G."/>
            <person name="Nazario-Yepiz N.O."/>
            <person name="Carvalho A.B."/>
        </authorList>
    </citation>
    <scope>NUCLEOTIDE SEQUENCE [LARGE SCALE GENOMIC DNA]</scope>
    <source>
        <strain evidence="6">Navoj_Jal97</strain>
        <tissue evidence="6">Whole organism</tissue>
    </source>
</reference>
<dbReference type="KEGG" id="dnv:108652961"/>
<keyword evidence="3" id="KW-0143">Chaperone</keyword>
<dbReference type="OrthoDB" id="5295208at2759"/>
<dbReference type="GO" id="GO:0007023">
    <property type="term" value="P:post-chaperonin tubulin folding pathway"/>
    <property type="evidence" value="ECO:0007669"/>
    <property type="project" value="InterPro"/>
</dbReference>
<dbReference type="GO" id="GO:0051010">
    <property type="term" value="F:microtubule plus-end binding"/>
    <property type="evidence" value="ECO:0007669"/>
    <property type="project" value="TreeGrafter"/>
</dbReference>
<dbReference type="SUPFAM" id="SSF54236">
    <property type="entry name" value="Ubiquitin-like"/>
    <property type="match status" value="1"/>
</dbReference>
<dbReference type="STRING" id="7232.A0A484B2B9"/>
<dbReference type="InterPro" id="IPR000626">
    <property type="entry name" value="Ubiquitin-like_dom"/>
</dbReference>
<sequence length="246" mass="27671">MSEILQVNNSDSGFITANVSNSHNDTVAFEIKFAKDLTISQLKSKLEILTGGNAGTMKVELYKGDNFVTTLSDNDAKLGFYINSDGMRLHVIDNFANFTFDTETVEKFELTNDQYEQRTDSVRNFLKQNRLGKYNEEERQQMEIKRREQAEEIQRRADLCVVGSRCQVSVSGNPTRRGTVMYNGQLEGKNGIYIGVQYDEPLGKNNGSVDGKSYFICQPNYGGFVSPLSVEVGDFPAETFDLDDEL</sequence>
<dbReference type="GO" id="GO:0007021">
    <property type="term" value="P:tubulin complex assembly"/>
    <property type="evidence" value="ECO:0007669"/>
    <property type="project" value="InterPro"/>
</dbReference>
<comment type="similarity">
    <text evidence="4">Belongs to the TBCB family.</text>
</comment>
<dbReference type="InterPro" id="IPR036859">
    <property type="entry name" value="CAP-Gly_dom_sf"/>
</dbReference>
<evidence type="ECO:0000256" key="4">
    <source>
        <dbReference type="ARBA" id="ARBA00025779"/>
    </source>
</evidence>
<dbReference type="GO" id="GO:0005829">
    <property type="term" value="C:cytosol"/>
    <property type="evidence" value="ECO:0007669"/>
    <property type="project" value="UniProtKB-ARBA"/>
</dbReference>
<gene>
    <name evidence="6" type="ORF">AWZ03_010698</name>
</gene>
<dbReference type="GO" id="GO:0005634">
    <property type="term" value="C:nucleus"/>
    <property type="evidence" value="ECO:0007669"/>
    <property type="project" value="TreeGrafter"/>
</dbReference>
<dbReference type="InterPro" id="IPR000938">
    <property type="entry name" value="CAP-Gly_domain"/>
</dbReference>
<comment type="caution">
    <text evidence="6">The sequence shown here is derived from an EMBL/GenBank/DDBJ whole genome shotgun (WGS) entry which is preliminary data.</text>
</comment>
<dbReference type="FunFam" id="2.30.30.190:FF:000013">
    <property type="entry name" value="Tubulin-folding cofactor B"/>
    <property type="match status" value="1"/>
</dbReference>
<dbReference type="PROSITE" id="PS00845">
    <property type="entry name" value="CAP_GLY_1"/>
    <property type="match status" value="1"/>
</dbReference>
<dbReference type="PANTHER" id="PTHR18916">
    <property type="entry name" value="DYNACTIN 1-RELATED MICROTUBULE-BINDING"/>
    <property type="match status" value="1"/>
</dbReference>
<dbReference type="Pfam" id="PF14560">
    <property type="entry name" value="Ubiquitin_2"/>
    <property type="match status" value="1"/>
</dbReference>
<evidence type="ECO:0000256" key="1">
    <source>
        <dbReference type="ARBA" id="ARBA00004496"/>
    </source>
</evidence>
<proteinExistence type="inferred from homology"/>
<dbReference type="Proteomes" id="UP000295192">
    <property type="component" value="Unassembled WGS sequence"/>
</dbReference>
<dbReference type="GO" id="GO:0035371">
    <property type="term" value="C:microtubule plus-end"/>
    <property type="evidence" value="ECO:0007669"/>
    <property type="project" value="TreeGrafter"/>
</dbReference>
<dbReference type="InterPro" id="IPR029071">
    <property type="entry name" value="Ubiquitin-like_domsf"/>
</dbReference>
<dbReference type="EMBL" id="LSRL02000191">
    <property type="protein sequence ID" value="TDG42878.1"/>
    <property type="molecule type" value="Genomic_DNA"/>
</dbReference>
<dbReference type="GO" id="GO:0005938">
    <property type="term" value="C:cell cortex"/>
    <property type="evidence" value="ECO:0007669"/>
    <property type="project" value="TreeGrafter"/>
</dbReference>